<organism evidence="3 4">
    <name type="scientific">Nonomuraea rubra</name>
    <dbReference type="NCBI Taxonomy" id="46180"/>
    <lineage>
        <taxon>Bacteria</taxon>
        <taxon>Bacillati</taxon>
        <taxon>Actinomycetota</taxon>
        <taxon>Actinomycetes</taxon>
        <taxon>Streptosporangiales</taxon>
        <taxon>Streptosporangiaceae</taxon>
        <taxon>Nonomuraea</taxon>
    </lineage>
</organism>
<gene>
    <name evidence="3" type="ORF">HD593_002209</name>
</gene>
<name>A0A7X0NQ16_9ACTN</name>
<protein>
    <recommendedName>
        <fullName evidence="2">Alpha/beta hydrolase domain-containing protein</fullName>
    </recommendedName>
</protein>
<keyword evidence="4" id="KW-1185">Reference proteome</keyword>
<evidence type="ECO:0000313" key="4">
    <source>
        <dbReference type="Proteomes" id="UP000565579"/>
    </source>
</evidence>
<sequence length="486" mass="51109">MAVFPGAALIAGAALVVATLPPTSSVSSTSFASSASSASSASFASAASFAPAASAASFAPAAQAVATAVDVPRVEGPLPGAPPGDPASPELPETYPWLATDADLRALGYVEQEFHLSGNADAYSATGELLAADVPYRTRVIVRRPVSQAAFNGTVLMEWQNVTAGYDLDALWSTEQLTRAGYAWVGISAQRVGVNQLRQWSPARYGTLDVTGGGQFMTDQLSYDVFSQAAKAIRAPAAPALLGRLRAGTVLAIGASQSAGRLAVYYDAVLPHIESVFDGYGQIVGPAPTRAGAEPVFQVLSETDVRSPVRPPDTERFRRWEVAGSAHSGWHGYSARVPLLARDLGAPPTYTCARPPFSRVPLHHVLAAAYDHLTRWARRGTAPPSAPPLEFAADGTKARDELGLARGGIRLSQVAAPTALNTGDNSGETFCVLFGTHLPFDQAQLDRLYPTHGHYVAAVVRADTRNVKAGYLLPGDARQNLIDTRP</sequence>
<dbReference type="EMBL" id="JACHMI010000001">
    <property type="protein sequence ID" value="MBB6547414.1"/>
    <property type="molecule type" value="Genomic_DNA"/>
</dbReference>
<comment type="caution">
    <text evidence="3">The sequence shown here is derived from an EMBL/GenBank/DDBJ whole genome shotgun (WGS) entry which is preliminary data.</text>
</comment>
<accession>A0A7X0NQ16</accession>
<evidence type="ECO:0000256" key="1">
    <source>
        <dbReference type="SAM" id="MobiDB-lite"/>
    </source>
</evidence>
<dbReference type="Proteomes" id="UP000565579">
    <property type="component" value="Unassembled WGS sequence"/>
</dbReference>
<evidence type="ECO:0000259" key="2">
    <source>
        <dbReference type="Pfam" id="PF20091"/>
    </source>
</evidence>
<dbReference type="InterPro" id="IPR045394">
    <property type="entry name" value="Abhydrolase_dom"/>
</dbReference>
<dbReference type="Pfam" id="PF20091">
    <property type="entry name" value="Abhydrolase_10"/>
    <property type="match status" value="1"/>
</dbReference>
<dbReference type="AlphaFoldDB" id="A0A7X0NQ16"/>
<feature type="region of interest" description="Disordered" evidence="1">
    <location>
        <begin position="75"/>
        <end position="94"/>
    </location>
</feature>
<evidence type="ECO:0000313" key="3">
    <source>
        <dbReference type="EMBL" id="MBB6547414.1"/>
    </source>
</evidence>
<dbReference type="RefSeq" id="WP_221524723.1">
    <property type="nucleotide sequence ID" value="NZ_JACHMI010000001.1"/>
</dbReference>
<proteinExistence type="predicted"/>
<reference evidence="3 4" key="1">
    <citation type="submission" date="2020-08" db="EMBL/GenBank/DDBJ databases">
        <title>Sequencing the genomes of 1000 actinobacteria strains.</title>
        <authorList>
            <person name="Klenk H.-P."/>
        </authorList>
    </citation>
    <scope>NUCLEOTIDE SEQUENCE [LARGE SCALE GENOMIC DNA]</scope>
    <source>
        <strain evidence="3 4">DSM 43768</strain>
    </source>
</reference>
<feature type="domain" description="Alpha/beta hydrolase" evidence="2">
    <location>
        <begin position="83"/>
        <end position="479"/>
    </location>
</feature>